<protein>
    <submittedName>
        <fullName evidence="1">Uncharacterized protein</fullName>
    </submittedName>
</protein>
<gene>
    <name evidence="1" type="ORF">CLORY_17190</name>
</gene>
<dbReference type="STRING" id="1450648.CLORY_17190"/>
<name>A0A1V4IRS5_9CLOT</name>
<dbReference type="AlphaFoldDB" id="A0A1V4IRS5"/>
<sequence length="73" mass="8322">MLTKYHFSMASLLLITRKCNIEIVSKEEKYKLLEKKLQEEVGEFLEDKNLEELADVLEIAVGLANALGYMLGC</sequence>
<evidence type="ECO:0000313" key="2">
    <source>
        <dbReference type="Proteomes" id="UP000190080"/>
    </source>
</evidence>
<organism evidence="1 2">
    <name type="scientific">Clostridium oryzae</name>
    <dbReference type="NCBI Taxonomy" id="1450648"/>
    <lineage>
        <taxon>Bacteria</taxon>
        <taxon>Bacillati</taxon>
        <taxon>Bacillota</taxon>
        <taxon>Clostridia</taxon>
        <taxon>Eubacteriales</taxon>
        <taxon>Clostridiaceae</taxon>
        <taxon>Clostridium</taxon>
    </lineage>
</organism>
<reference evidence="1 2" key="1">
    <citation type="submission" date="2017-03" db="EMBL/GenBank/DDBJ databases">
        <title>Genome sequence of Clostridium oryzae DSM 28571.</title>
        <authorList>
            <person name="Poehlein A."/>
            <person name="Daniel R."/>
        </authorList>
    </citation>
    <scope>NUCLEOTIDE SEQUENCE [LARGE SCALE GENOMIC DNA]</scope>
    <source>
        <strain evidence="1 2">DSM 28571</strain>
    </source>
</reference>
<proteinExistence type="predicted"/>
<comment type="caution">
    <text evidence="1">The sequence shown here is derived from an EMBL/GenBank/DDBJ whole genome shotgun (WGS) entry which is preliminary data.</text>
</comment>
<accession>A0A1V4IRS5</accession>
<dbReference type="SUPFAM" id="SSF101386">
    <property type="entry name" value="all-alpha NTP pyrophosphatases"/>
    <property type="match status" value="1"/>
</dbReference>
<keyword evidence="2" id="KW-1185">Reference proteome</keyword>
<evidence type="ECO:0000313" key="1">
    <source>
        <dbReference type="EMBL" id="OPJ62589.1"/>
    </source>
</evidence>
<dbReference type="EMBL" id="MZGV01000014">
    <property type="protein sequence ID" value="OPJ62589.1"/>
    <property type="molecule type" value="Genomic_DNA"/>
</dbReference>
<dbReference type="Proteomes" id="UP000190080">
    <property type="component" value="Unassembled WGS sequence"/>
</dbReference>